<gene>
    <name evidence="1" type="ORF">D5086_0000215930</name>
</gene>
<dbReference type="PANTHER" id="PTHR37610:SF40">
    <property type="entry name" value="OS01G0909600 PROTEIN"/>
    <property type="match status" value="1"/>
</dbReference>
<dbReference type="EMBL" id="RCHU01000728">
    <property type="protein sequence ID" value="TKR97113.1"/>
    <property type="molecule type" value="Genomic_DNA"/>
</dbReference>
<name>A0A4U5PL08_POPAL</name>
<reference evidence="1" key="1">
    <citation type="submission" date="2018-10" db="EMBL/GenBank/DDBJ databases">
        <title>Population genomic analysis revealed the cold adaptation of white poplar.</title>
        <authorList>
            <person name="Liu Y.-J."/>
        </authorList>
    </citation>
    <scope>NUCLEOTIDE SEQUENCE [LARGE SCALE GENOMIC DNA]</scope>
    <source>
        <strain evidence="1">PAL-ZL1</strain>
    </source>
</reference>
<dbReference type="AlphaFoldDB" id="A0A4U5PL08"/>
<evidence type="ECO:0000313" key="1">
    <source>
        <dbReference type="EMBL" id="TKR97113.1"/>
    </source>
</evidence>
<protein>
    <submittedName>
        <fullName evidence="1">Uncharacterized protein</fullName>
    </submittedName>
</protein>
<organism evidence="1">
    <name type="scientific">Populus alba</name>
    <name type="common">White poplar</name>
    <dbReference type="NCBI Taxonomy" id="43335"/>
    <lineage>
        <taxon>Eukaryota</taxon>
        <taxon>Viridiplantae</taxon>
        <taxon>Streptophyta</taxon>
        <taxon>Embryophyta</taxon>
        <taxon>Tracheophyta</taxon>
        <taxon>Spermatophyta</taxon>
        <taxon>Magnoliopsida</taxon>
        <taxon>eudicotyledons</taxon>
        <taxon>Gunneridae</taxon>
        <taxon>Pentapetalae</taxon>
        <taxon>rosids</taxon>
        <taxon>fabids</taxon>
        <taxon>Malpighiales</taxon>
        <taxon>Salicaceae</taxon>
        <taxon>Saliceae</taxon>
        <taxon>Populus</taxon>
    </lineage>
</organism>
<dbReference type="PANTHER" id="PTHR37610">
    <property type="entry name" value="CCHC-TYPE DOMAIN-CONTAINING PROTEIN"/>
    <property type="match status" value="1"/>
</dbReference>
<proteinExistence type="predicted"/>
<sequence>MESHLKEAIDVGSKFSTPVSYSDDTNTSHKLTSVLLNEFNYLPWPRAVTIALGGRSKLSFINGSVVSPEVSDPEYEAWLSRDQLVMSWILNSMERNLAEIFSFSESSSDLWDAIRDMYGNQNNSARIFQIHREVASLHQEDKPFVQLLGSFKNLWNELEMYRPHTTDATILRRRTEEDKIFQLLASLSPEFEDLRSHILMNPELPTFKSVCATIQHEEIRRKVMTREASVSDTRA</sequence>
<comment type="caution">
    <text evidence="1">The sequence shown here is derived from an EMBL/GenBank/DDBJ whole genome shotgun (WGS) entry which is preliminary data.</text>
</comment>
<dbReference type="Pfam" id="PF14223">
    <property type="entry name" value="Retrotran_gag_2"/>
    <property type="match status" value="1"/>
</dbReference>
<accession>A0A4U5PL08</accession>